<name>A0ACB1AQV6_MELEN</name>
<dbReference type="EMBL" id="CAVMJV010000108">
    <property type="protein sequence ID" value="CAK5100455.1"/>
    <property type="molecule type" value="Genomic_DNA"/>
</dbReference>
<organism evidence="1 2">
    <name type="scientific">Meloidogyne enterolobii</name>
    <name type="common">Root-knot nematode worm</name>
    <name type="synonym">Meloidogyne mayaguensis</name>
    <dbReference type="NCBI Taxonomy" id="390850"/>
    <lineage>
        <taxon>Eukaryota</taxon>
        <taxon>Metazoa</taxon>
        <taxon>Ecdysozoa</taxon>
        <taxon>Nematoda</taxon>
        <taxon>Chromadorea</taxon>
        <taxon>Rhabditida</taxon>
        <taxon>Tylenchina</taxon>
        <taxon>Tylenchomorpha</taxon>
        <taxon>Tylenchoidea</taxon>
        <taxon>Meloidogynidae</taxon>
        <taxon>Meloidogyninae</taxon>
        <taxon>Meloidogyne</taxon>
    </lineage>
</organism>
<sequence>MSWKIGCLYYLLLSFIIKRVLLTSRYILFNFLLLFCYIRTSRKTTIIRINKMGK</sequence>
<evidence type="ECO:0000313" key="2">
    <source>
        <dbReference type="Proteomes" id="UP001497535"/>
    </source>
</evidence>
<keyword evidence="2" id="KW-1185">Reference proteome</keyword>
<accession>A0ACB1AQV6</accession>
<reference evidence="1" key="1">
    <citation type="submission" date="2023-11" db="EMBL/GenBank/DDBJ databases">
        <authorList>
            <person name="Poullet M."/>
        </authorList>
    </citation>
    <scope>NUCLEOTIDE SEQUENCE</scope>
    <source>
        <strain evidence="1">E1834</strain>
    </source>
</reference>
<proteinExistence type="predicted"/>
<gene>
    <name evidence="1" type="ORF">MENTE1834_LOCUS42065</name>
</gene>
<evidence type="ECO:0000313" key="1">
    <source>
        <dbReference type="EMBL" id="CAK5100455.1"/>
    </source>
</evidence>
<protein>
    <submittedName>
        <fullName evidence="1">Uncharacterized protein</fullName>
    </submittedName>
</protein>
<comment type="caution">
    <text evidence="1">The sequence shown here is derived from an EMBL/GenBank/DDBJ whole genome shotgun (WGS) entry which is preliminary data.</text>
</comment>
<dbReference type="Proteomes" id="UP001497535">
    <property type="component" value="Unassembled WGS sequence"/>
</dbReference>